<keyword evidence="1" id="KW-1133">Transmembrane helix</keyword>
<keyword evidence="4" id="KW-1185">Reference proteome</keyword>
<protein>
    <recommendedName>
        <fullName evidence="5">CNNM transmembrane domain-containing protein</fullName>
    </recommendedName>
</protein>
<dbReference type="Proteomes" id="UP000234254">
    <property type="component" value="Unassembled WGS sequence"/>
</dbReference>
<gene>
    <name evidence="3" type="ORF">P168DRAFT_318172</name>
</gene>
<feature type="transmembrane region" description="Helical" evidence="1">
    <location>
        <begin position="68"/>
        <end position="87"/>
    </location>
</feature>
<evidence type="ECO:0000313" key="4">
    <source>
        <dbReference type="Proteomes" id="UP000234254"/>
    </source>
</evidence>
<dbReference type="EMBL" id="MSFM01000005">
    <property type="protein sequence ID" value="PKY05144.1"/>
    <property type="molecule type" value="Genomic_DNA"/>
</dbReference>
<evidence type="ECO:0000256" key="1">
    <source>
        <dbReference type="SAM" id="Phobius"/>
    </source>
</evidence>
<name>A0A2I1D5J1_ASPC2</name>
<keyword evidence="1" id="KW-0812">Transmembrane</keyword>
<proteinExistence type="predicted"/>
<dbReference type="VEuPathDB" id="FungiDB:P168DRAFT_318172"/>
<comment type="caution">
    <text evidence="3">The sequence shown here is derived from an EMBL/GenBank/DDBJ whole genome shotgun (WGS) entry which is preliminary data.</text>
</comment>
<evidence type="ECO:0008006" key="5">
    <source>
        <dbReference type="Google" id="ProtNLM"/>
    </source>
</evidence>
<keyword evidence="2" id="KW-0732">Signal</keyword>
<reference evidence="3" key="1">
    <citation type="submission" date="2016-12" db="EMBL/GenBank/DDBJ databases">
        <title>The genomes of Aspergillus section Nigri reveals drivers in fungal speciation.</title>
        <authorList>
            <consortium name="DOE Joint Genome Institute"/>
            <person name="Vesth T.C."/>
            <person name="Nybo J."/>
            <person name="Theobald S."/>
            <person name="Brandl J."/>
            <person name="Frisvad J.C."/>
            <person name="Nielsen K.F."/>
            <person name="Lyhne E.K."/>
            <person name="Kogle M.E."/>
            <person name="Kuo A."/>
            <person name="Riley R."/>
            <person name="Clum A."/>
            <person name="Nolan M."/>
            <person name="Lipzen A."/>
            <person name="Salamov A."/>
            <person name="Henrissat B."/>
            <person name="Wiebenga A."/>
            <person name="De vries R.P."/>
            <person name="Grigoriev I.V."/>
            <person name="Mortensen U.H."/>
            <person name="Andersen M.R."/>
            <person name="Baker S.E."/>
        </authorList>
    </citation>
    <scope>NUCLEOTIDE SEQUENCE</scope>
    <source>
        <strain evidence="3">IBT 28561</strain>
    </source>
</reference>
<accession>A0A2I1D5J1</accession>
<evidence type="ECO:0000256" key="2">
    <source>
        <dbReference type="SAM" id="SignalP"/>
    </source>
</evidence>
<dbReference type="AlphaFoldDB" id="A0A2I1D5J1"/>
<keyword evidence="1" id="KW-0472">Membrane</keyword>
<dbReference type="OrthoDB" id="10021397at2759"/>
<feature type="signal peptide" evidence="2">
    <location>
        <begin position="1"/>
        <end position="26"/>
    </location>
</feature>
<evidence type="ECO:0000313" key="3">
    <source>
        <dbReference type="EMBL" id="PKY05144.1"/>
    </source>
</evidence>
<dbReference type="GeneID" id="36547705"/>
<feature type="chain" id="PRO_5014114042" description="CNNM transmembrane domain-containing protein" evidence="2">
    <location>
        <begin position="27"/>
        <end position="92"/>
    </location>
</feature>
<sequence length="92" mass="10143">MPLSQQRGLKFWLIMAALSVSGLLTAMESTVVSTALAHITAELGGREKYIWELRNQVMAAFTDVLKRTWQVGIALAGVGVLLVLFEVQVELR</sequence>
<organism evidence="3 4">
    <name type="scientific">Aspergillus campestris (strain IBT 28561)</name>
    <dbReference type="NCBI Taxonomy" id="1392248"/>
    <lineage>
        <taxon>Eukaryota</taxon>
        <taxon>Fungi</taxon>
        <taxon>Dikarya</taxon>
        <taxon>Ascomycota</taxon>
        <taxon>Pezizomycotina</taxon>
        <taxon>Eurotiomycetes</taxon>
        <taxon>Eurotiomycetidae</taxon>
        <taxon>Eurotiales</taxon>
        <taxon>Aspergillaceae</taxon>
        <taxon>Aspergillus</taxon>
        <taxon>Aspergillus subgen. Circumdati</taxon>
    </lineage>
</organism>
<dbReference type="RefSeq" id="XP_024693738.1">
    <property type="nucleotide sequence ID" value="XM_024840181.1"/>
</dbReference>